<proteinExistence type="predicted"/>
<dbReference type="AlphaFoldDB" id="A0A7W9EJT5"/>
<keyword evidence="2" id="KW-1185">Reference proteome</keyword>
<accession>A0A7W9EJT5</accession>
<dbReference type="EMBL" id="JACIJJ010000003">
    <property type="protein sequence ID" value="MBB5698941.1"/>
    <property type="molecule type" value="Genomic_DNA"/>
</dbReference>
<dbReference type="Proteomes" id="UP000557739">
    <property type="component" value="Unassembled WGS sequence"/>
</dbReference>
<evidence type="ECO:0008006" key="3">
    <source>
        <dbReference type="Google" id="ProtNLM"/>
    </source>
</evidence>
<sequence length="213" mass="21930">MRAMPNLPAVDPDEAEMRRVVVAALSGVRLSDGVLAARIERVPDRRGGWLCFANGAALAIDRLDGAPLRLDEDAITAATQIERAEPLIAAIEAALGVALVPDALSAEPPAGLIVTIEQGTAARLRLALPVGLSLLPARPSFAPEIAGAVALPMTLAVDGPRIAPHDAASLEPGDLLLVGGAMLPARLAVAGRSIAGRYDPATHRFHIHSIGAS</sequence>
<protein>
    <recommendedName>
        <fullName evidence="3">Flagellar motor switch protein FliN-like C-terminal domain-containing protein</fullName>
    </recommendedName>
</protein>
<reference evidence="1 2" key="1">
    <citation type="submission" date="2020-08" db="EMBL/GenBank/DDBJ databases">
        <title>Genomic Encyclopedia of Type Strains, Phase IV (KMG-IV): sequencing the most valuable type-strain genomes for metagenomic binning, comparative biology and taxonomic classification.</title>
        <authorList>
            <person name="Goeker M."/>
        </authorList>
    </citation>
    <scope>NUCLEOTIDE SEQUENCE [LARGE SCALE GENOMIC DNA]</scope>
    <source>
        <strain evidence="1 2">DSM 27244</strain>
    </source>
</reference>
<dbReference type="RefSeq" id="WP_184028353.1">
    <property type="nucleotide sequence ID" value="NZ_JACIJJ010000003.1"/>
</dbReference>
<organism evidence="1 2">
    <name type="scientific">Sphingomonas yantingensis</name>
    <dbReference type="NCBI Taxonomy" id="1241761"/>
    <lineage>
        <taxon>Bacteria</taxon>
        <taxon>Pseudomonadati</taxon>
        <taxon>Pseudomonadota</taxon>
        <taxon>Alphaproteobacteria</taxon>
        <taxon>Sphingomonadales</taxon>
        <taxon>Sphingomonadaceae</taxon>
        <taxon>Sphingomonas</taxon>
    </lineage>
</organism>
<evidence type="ECO:0000313" key="1">
    <source>
        <dbReference type="EMBL" id="MBB5698941.1"/>
    </source>
</evidence>
<name>A0A7W9EJT5_9SPHN</name>
<evidence type="ECO:0000313" key="2">
    <source>
        <dbReference type="Proteomes" id="UP000557739"/>
    </source>
</evidence>
<gene>
    <name evidence="1" type="ORF">FHR19_002296</name>
</gene>
<comment type="caution">
    <text evidence="1">The sequence shown here is derived from an EMBL/GenBank/DDBJ whole genome shotgun (WGS) entry which is preliminary data.</text>
</comment>